<evidence type="ECO:0008006" key="7">
    <source>
        <dbReference type="Google" id="ProtNLM"/>
    </source>
</evidence>
<dbReference type="GO" id="GO:0004540">
    <property type="term" value="F:RNA nuclease activity"/>
    <property type="evidence" value="ECO:0007669"/>
    <property type="project" value="InterPro"/>
</dbReference>
<organism evidence="5 6">
    <name type="scientific">Candidatus Wolfebacteria bacterium RIFOXYB1_FULL_54_12</name>
    <dbReference type="NCBI Taxonomy" id="1802559"/>
    <lineage>
        <taxon>Bacteria</taxon>
        <taxon>Candidatus Wolfeibacteriota</taxon>
    </lineage>
</organism>
<dbReference type="Pfam" id="PF01934">
    <property type="entry name" value="HepT-like"/>
    <property type="match status" value="1"/>
</dbReference>
<comment type="similarity">
    <text evidence="4">Belongs to the HepT RNase toxin family.</text>
</comment>
<dbReference type="AlphaFoldDB" id="A0A1F8DV50"/>
<keyword evidence="3" id="KW-0378">Hydrolase</keyword>
<gene>
    <name evidence="5" type="ORF">A2372_00190</name>
</gene>
<dbReference type="EMBL" id="MGIT01000006">
    <property type="protein sequence ID" value="OGM92454.1"/>
    <property type="molecule type" value="Genomic_DNA"/>
</dbReference>
<dbReference type="Gene3D" id="1.20.120.580">
    <property type="entry name" value="bsu32300-like"/>
    <property type="match status" value="1"/>
</dbReference>
<dbReference type="PANTHER" id="PTHR33397:SF3">
    <property type="entry name" value="MRNA NUCLEASE HEPT"/>
    <property type="match status" value="1"/>
</dbReference>
<protein>
    <recommendedName>
        <fullName evidence="7">DUF86 domain-containing protein</fullName>
    </recommendedName>
</protein>
<evidence type="ECO:0000256" key="1">
    <source>
        <dbReference type="ARBA" id="ARBA00022649"/>
    </source>
</evidence>
<dbReference type="NCBIfam" id="NF047751">
    <property type="entry name" value="HepT_toxin"/>
    <property type="match status" value="1"/>
</dbReference>
<evidence type="ECO:0000256" key="3">
    <source>
        <dbReference type="ARBA" id="ARBA00022801"/>
    </source>
</evidence>
<dbReference type="GO" id="GO:0110001">
    <property type="term" value="C:toxin-antitoxin complex"/>
    <property type="evidence" value="ECO:0007669"/>
    <property type="project" value="InterPro"/>
</dbReference>
<comment type="caution">
    <text evidence="5">The sequence shown here is derived from an EMBL/GenBank/DDBJ whole genome shotgun (WGS) entry which is preliminary data.</text>
</comment>
<dbReference type="InterPro" id="IPR052379">
    <property type="entry name" value="Type_VII_TA_RNase"/>
</dbReference>
<reference evidence="5 6" key="1">
    <citation type="journal article" date="2016" name="Nat. Commun.">
        <title>Thousands of microbial genomes shed light on interconnected biogeochemical processes in an aquifer system.</title>
        <authorList>
            <person name="Anantharaman K."/>
            <person name="Brown C.T."/>
            <person name="Hug L.A."/>
            <person name="Sharon I."/>
            <person name="Castelle C.J."/>
            <person name="Probst A.J."/>
            <person name="Thomas B.C."/>
            <person name="Singh A."/>
            <person name="Wilkins M.J."/>
            <person name="Karaoz U."/>
            <person name="Brodie E.L."/>
            <person name="Williams K.H."/>
            <person name="Hubbard S.S."/>
            <person name="Banfield J.F."/>
        </authorList>
    </citation>
    <scope>NUCLEOTIDE SEQUENCE [LARGE SCALE GENOMIC DNA]</scope>
</reference>
<proteinExistence type="inferred from homology"/>
<dbReference type="PANTHER" id="PTHR33397">
    <property type="entry name" value="UPF0331 PROTEIN YUTE"/>
    <property type="match status" value="1"/>
</dbReference>
<dbReference type="STRING" id="1802559.A2372_00190"/>
<evidence type="ECO:0000313" key="5">
    <source>
        <dbReference type="EMBL" id="OGM92454.1"/>
    </source>
</evidence>
<accession>A0A1F8DV50</accession>
<dbReference type="Proteomes" id="UP000176422">
    <property type="component" value="Unassembled WGS sequence"/>
</dbReference>
<evidence type="ECO:0000256" key="4">
    <source>
        <dbReference type="ARBA" id="ARBA00024207"/>
    </source>
</evidence>
<keyword evidence="1" id="KW-1277">Toxin-antitoxin system</keyword>
<evidence type="ECO:0000313" key="6">
    <source>
        <dbReference type="Proteomes" id="UP000176422"/>
    </source>
</evidence>
<evidence type="ECO:0000256" key="2">
    <source>
        <dbReference type="ARBA" id="ARBA00022722"/>
    </source>
</evidence>
<dbReference type="InterPro" id="IPR037038">
    <property type="entry name" value="HepT-like_sf"/>
</dbReference>
<dbReference type="InterPro" id="IPR008201">
    <property type="entry name" value="HepT-like"/>
</dbReference>
<keyword evidence="2" id="KW-0540">Nuclease</keyword>
<dbReference type="GO" id="GO:0016787">
    <property type="term" value="F:hydrolase activity"/>
    <property type="evidence" value="ECO:0007669"/>
    <property type="project" value="UniProtKB-KW"/>
</dbReference>
<sequence length="106" mass="12492">MKQAAVERLLARIINRAIDINQHIIAEYDAERMQSPLDYRETFLRLAEFKMYSTAFAEQIGKSIGTRNILAHEYDKIDDRLVYQSMGDCLKDYTKYCGYILKFLEK</sequence>
<name>A0A1F8DV50_9BACT</name>